<name>A0AAX0WX76_9GAMM</name>
<gene>
    <name evidence="1" type="ORF">A6J39_018025</name>
</gene>
<dbReference type="Proteomes" id="UP000192511">
    <property type="component" value="Unassembled WGS sequence"/>
</dbReference>
<keyword evidence="2" id="KW-1185">Reference proteome</keyword>
<dbReference type="EMBL" id="NBTX02000004">
    <property type="protein sequence ID" value="PNL62947.1"/>
    <property type="molecule type" value="Genomic_DNA"/>
</dbReference>
<proteinExistence type="predicted"/>
<sequence length="129" mass="14407">MIKFLNRIEIETLVSLNHSLNIDFDHLRSILNKCATSELIENGLLGIENGTASIAQFFIDNYASELNKNDSSAGFKLLVQDAMTLVERQKDQILPSISFAKSHRLSIFQSITESSDESVATYNSSLPIR</sequence>
<evidence type="ECO:0000313" key="2">
    <source>
        <dbReference type="Proteomes" id="UP000192511"/>
    </source>
</evidence>
<organism evidence="1 2">
    <name type="scientific">Legionella anisa</name>
    <dbReference type="NCBI Taxonomy" id="28082"/>
    <lineage>
        <taxon>Bacteria</taxon>
        <taxon>Pseudomonadati</taxon>
        <taxon>Pseudomonadota</taxon>
        <taxon>Gammaproteobacteria</taxon>
        <taxon>Legionellales</taxon>
        <taxon>Legionellaceae</taxon>
        <taxon>Legionella</taxon>
    </lineage>
</organism>
<dbReference type="GeneID" id="98063916"/>
<accession>A0AAX0WX76</accession>
<protein>
    <submittedName>
        <fullName evidence="1">Uncharacterized protein</fullName>
    </submittedName>
</protein>
<dbReference type="AlphaFoldDB" id="A0AAX0WX76"/>
<comment type="caution">
    <text evidence="1">The sequence shown here is derived from an EMBL/GenBank/DDBJ whole genome shotgun (WGS) entry which is preliminary data.</text>
</comment>
<evidence type="ECO:0000313" key="1">
    <source>
        <dbReference type="EMBL" id="PNL62947.1"/>
    </source>
</evidence>
<reference evidence="1" key="1">
    <citation type="submission" date="2017-12" db="EMBL/GenBank/DDBJ databases">
        <title>FDA dAtabase for Regulatory Grade micrObial Sequences (FDA-ARGOS): Supporting development and validation of Infectious Disease Dx tests.</title>
        <authorList>
            <person name="Kerrigan L."/>
            <person name="Tallon L.J."/>
            <person name="Sadzewicz L."/>
            <person name="Sengamalay N."/>
            <person name="Ott S."/>
            <person name="Godinez A."/>
            <person name="Nagaraj S."/>
            <person name="Vavikolanu K."/>
            <person name="Vyas G."/>
            <person name="Nadendla S."/>
            <person name="Aluvathingal J."/>
            <person name="Sichtig H."/>
        </authorList>
    </citation>
    <scope>NUCLEOTIDE SEQUENCE [LARGE SCALE GENOMIC DNA]</scope>
    <source>
        <strain evidence="1">FDAARGOS_200</strain>
    </source>
</reference>
<dbReference type="RefSeq" id="WP_019234482.1">
    <property type="nucleotide sequence ID" value="NZ_CAAAHR010000047.1"/>
</dbReference>